<proteinExistence type="predicted"/>
<keyword evidence="3" id="KW-1185">Reference proteome</keyword>
<dbReference type="AlphaFoldDB" id="A0A1H3V3F1"/>
<dbReference type="EMBL" id="FNPI01000049">
    <property type="protein sequence ID" value="SDZ69127.1"/>
    <property type="molecule type" value="Genomic_DNA"/>
</dbReference>
<evidence type="ECO:0000313" key="3">
    <source>
        <dbReference type="Proteomes" id="UP000198935"/>
    </source>
</evidence>
<dbReference type="Proteomes" id="UP000198935">
    <property type="component" value="Unassembled WGS sequence"/>
</dbReference>
<feature type="transmembrane region" description="Helical" evidence="1">
    <location>
        <begin position="33"/>
        <end position="51"/>
    </location>
</feature>
<organism evidence="2 3">
    <name type="scientific">Evansella caseinilytica</name>
    <dbReference type="NCBI Taxonomy" id="1503961"/>
    <lineage>
        <taxon>Bacteria</taxon>
        <taxon>Bacillati</taxon>
        <taxon>Bacillota</taxon>
        <taxon>Bacilli</taxon>
        <taxon>Bacillales</taxon>
        <taxon>Bacillaceae</taxon>
        <taxon>Evansella</taxon>
    </lineage>
</organism>
<name>A0A1H3V3F1_9BACI</name>
<protein>
    <submittedName>
        <fullName evidence="2">Uncharacterized protein</fullName>
    </submittedName>
</protein>
<accession>A0A1H3V3F1</accession>
<keyword evidence="1" id="KW-1133">Transmembrane helix</keyword>
<keyword evidence="1" id="KW-0812">Transmembrane</keyword>
<dbReference type="STRING" id="1503961.SAMN05421736_1492"/>
<keyword evidence="1" id="KW-0472">Membrane</keyword>
<evidence type="ECO:0000313" key="2">
    <source>
        <dbReference type="EMBL" id="SDZ69127.1"/>
    </source>
</evidence>
<reference evidence="3" key="1">
    <citation type="submission" date="2016-10" db="EMBL/GenBank/DDBJ databases">
        <authorList>
            <person name="Varghese N."/>
            <person name="Submissions S."/>
        </authorList>
    </citation>
    <scope>NUCLEOTIDE SEQUENCE [LARGE SCALE GENOMIC DNA]</scope>
    <source>
        <strain evidence="3">SP</strain>
    </source>
</reference>
<evidence type="ECO:0000256" key="1">
    <source>
        <dbReference type="SAM" id="Phobius"/>
    </source>
</evidence>
<gene>
    <name evidence="2" type="ORF">SAMN05421736_1492</name>
</gene>
<sequence>MFVVPLAVHKDWLLYWNYLLWEGMNLLKKNNKLILISLVIIGAVIGGVMFMNRGDFADRNRDTIEENVRNYVERYKLNPDQVEIEHITEPRRYPTGEEEFMVNIKYHGYPYFSYTLTGDPNNLLMLEPKERIIGKIFEELYLEARYEEFKPTIDYLNELGIEDPLRPNGEMKMEYFQTSVGLSSEINDELKEAFKSGDDWEQLKQYIEDNIEKISELDTSISIIGTKEDIDEEQAEEIRDKLMTILPKSNYHVQIGVRDLGTGVGKEGLYDYLMVEQGENR</sequence>